<accession>M5EB77</accession>
<dbReference type="OMA" id="NYEHRVR"/>
<dbReference type="InterPro" id="IPR006439">
    <property type="entry name" value="HAD-SF_hydro_IA"/>
</dbReference>
<sequence>MPVEVEVDTVLFDMDGTLIDSTPAVNATWVEFAKQYQLDIDHVLHYAHGHRTVENLKRYIPSLEGEELMKEVVRFESRILDIAEANLQRAKETGSTEGTIIPMPGAKKLLAEINAGRDENPKRRPGWAIVTSAATSAYAQKGFRAADVADPPRAFVTSDLCSKGKPDPEPYLKGAELSHADVSRCIVVEDAPPGVLSGKRAGARVLGLRTTHDGGRMWDQGADWVVPDLSYVHARWEGEKLLLTIDGEARP</sequence>
<evidence type="ECO:0000313" key="2">
    <source>
        <dbReference type="Proteomes" id="UP000186303"/>
    </source>
</evidence>
<keyword evidence="2" id="KW-1185">Reference proteome</keyword>
<dbReference type="KEGG" id="msym:MSY001_2820"/>
<protein>
    <submittedName>
        <fullName evidence="1">Similar to S.cerevisiae protein DOG1 (2-deoxyglucose-6-phosphate phosphatase)</fullName>
    </submittedName>
</protein>
<dbReference type="SFLD" id="SFLDS00003">
    <property type="entry name" value="Haloacid_Dehalogenase"/>
    <property type="match status" value="1"/>
</dbReference>
<dbReference type="SFLD" id="SFLDG01129">
    <property type="entry name" value="C1.5:_HAD__Beta-PGM__Phosphata"/>
    <property type="match status" value="1"/>
</dbReference>
<dbReference type="STRING" id="1230383.M5EB77"/>
<dbReference type="SUPFAM" id="SSF56784">
    <property type="entry name" value="HAD-like"/>
    <property type="match status" value="1"/>
</dbReference>
<dbReference type="PANTHER" id="PTHR43481:SF4">
    <property type="entry name" value="GLYCEROL-1-PHOSPHATE PHOSPHOHYDROLASE 1-RELATED"/>
    <property type="match status" value="1"/>
</dbReference>
<dbReference type="Proteomes" id="UP000186303">
    <property type="component" value="Chromosome 8"/>
</dbReference>
<dbReference type="GO" id="GO:0050308">
    <property type="term" value="F:sugar-phosphatase activity"/>
    <property type="evidence" value="ECO:0007669"/>
    <property type="project" value="TreeGrafter"/>
</dbReference>
<dbReference type="Gene3D" id="3.40.50.1000">
    <property type="entry name" value="HAD superfamily/HAD-like"/>
    <property type="match status" value="1"/>
</dbReference>
<organism evidence="1 2">
    <name type="scientific">Malassezia sympodialis (strain ATCC 42132)</name>
    <name type="common">Atopic eczema-associated yeast</name>
    <dbReference type="NCBI Taxonomy" id="1230383"/>
    <lineage>
        <taxon>Eukaryota</taxon>
        <taxon>Fungi</taxon>
        <taxon>Dikarya</taxon>
        <taxon>Basidiomycota</taxon>
        <taxon>Ustilaginomycotina</taxon>
        <taxon>Malasseziomycetes</taxon>
        <taxon>Malasseziales</taxon>
        <taxon>Malasseziaceae</taxon>
        <taxon>Malassezia</taxon>
    </lineage>
</organism>
<evidence type="ECO:0000313" key="1">
    <source>
        <dbReference type="EMBL" id="SHO80041.1"/>
    </source>
</evidence>
<dbReference type="NCBIfam" id="TIGR01509">
    <property type="entry name" value="HAD-SF-IA-v3"/>
    <property type="match status" value="1"/>
</dbReference>
<dbReference type="InterPro" id="IPR051806">
    <property type="entry name" value="HAD-like_SPP"/>
</dbReference>
<dbReference type="EMBL" id="LT671828">
    <property type="protein sequence ID" value="SHO80041.1"/>
    <property type="molecule type" value="Genomic_DNA"/>
</dbReference>
<dbReference type="AlphaFoldDB" id="M5EB77"/>
<dbReference type="PANTHER" id="PTHR43481">
    <property type="entry name" value="FRUCTOSE-1-PHOSPHATE PHOSPHATASE"/>
    <property type="match status" value="1"/>
</dbReference>
<dbReference type="OrthoDB" id="40579at2759"/>
<gene>
    <name evidence="1" type="ORF">MSYG_4396</name>
</gene>
<name>M5EB77_MALS4</name>
<dbReference type="InterPro" id="IPR036412">
    <property type="entry name" value="HAD-like_sf"/>
</dbReference>
<proteinExistence type="predicted"/>
<dbReference type="RefSeq" id="XP_018741324.1">
    <property type="nucleotide sequence ID" value="XM_018884690.1"/>
</dbReference>
<dbReference type="VEuPathDB" id="FungiDB:MSYG_4396"/>
<dbReference type="InterPro" id="IPR023198">
    <property type="entry name" value="PGP-like_dom2"/>
</dbReference>
<reference evidence="2" key="1">
    <citation type="journal article" date="2017" name="Nucleic Acids Res.">
        <title>Proteogenomics produces comprehensive and highly accurate protein-coding gene annotation in a complete genome assembly of Malassezia sympodialis.</title>
        <authorList>
            <person name="Zhu Y."/>
            <person name="Engstroem P.G."/>
            <person name="Tellgren-Roth C."/>
            <person name="Baudo C.D."/>
            <person name="Kennell J.C."/>
            <person name="Sun S."/>
            <person name="Billmyre R.B."/>
            <person name="Schroeder M.S."/>
            <person name="Andersson A."/>
            <person name="Holm T."/>
            <person name="Sigurgeirsson B."/>
            <person name="Wu G."/>
            <person name="Sankaranarayanan S.R."/>
            <person name="Siddharthan R."/>
            <person name="Sanyal K."/>
            <person name="Lundeberg J."/>
            <person name="Nystedt B."/>
            <person name="Boekhout T."/>
            <person name="Dawson T.L. Jr."/>
            <person name="Heitman J."/>
            <person name="Scheynius A."/>
            <person name="Lehtioe J."/>
        </authorList>
    </citation>
    <scope>NUCLEOTIDE SEQUENCE [LARGE SCALE GENOMIC DNA]</scope>
    <source>
        <strain evidence="2">ATCC 42132</strain>
    </source>
</reference>
<dbReference type="Gene3D" id="1.10.150.240">
    <property type="entry name" value="Putative phosphatase, domain 2"/>
    <property type="match status" value="1"/>
</dbReference>
<dbReference type="Pfam" id="PF00702">
    <property type="entry name" value="Hydrolase"/>
    <property type="match status" value="1"/>
</dbReference>
<dbReference type="HOGENOM" id="CLU_045011_13_4_1"/>
<dbReference type="InterPro" id="IPR023214">
    <property type="entry name" value="HAD_sf"/>
</dbReference>